<gene>
    <name evidence="13" type="ORF">CD33_11095</name>
</gene>
<name>A0A0A3HY18_9BACL</name>
<dbReference type="Pfam" id="PF00005">
    <property type="entry name" value="ABC_tran"/>
    <property type="match status" value="1"/>
</dbReference>
<evidence type="ECO:0000256" key="1">
    <source>
        <dbReference type="ARBA" id="ARBA00004651"/>
    </source>
</evidence>
<keyword evidence="4 10" id="KW-0812">Transmembrane</keyword>
<keyword evidence="5" id="KW-0547">Nucleotide-binding</keyword>
<dbReference type="SMART" id="SM00382">
    <property type="entry name" value="AAA"/>
    <property type="match status" value="1"/>
</dbReference>
<dbReference type="InterPro" id="IPR003593">
    <property type="entry name" value="AAA+_ATPase"/>
</dbReference>
<dbReference type="InterPro" id="IPR003439">
    <property type="entry name" value="ABC_transporter-like_ATP-bd"/>
</dbReference>
<evidence type="ECO:0000313" key="14">
    <source>
        <dbReference type="Proteomes" id="UP000030408"/>
    </source>
</evidence>
<dbReference type="PROSITE" id="PS50929">
    <property type="entry name" value="ABC_TM1F"/>
    <property type="match status" value="1"/>
</dbReference>
<feature type="transmembrane region" description="Helical" evidence="10">
    <location>
        <begin position="48"/>
        <end position="75"/>
    </location>
</feature>
<feature type="domain" description="ABC transmembrane type-1" evidence="12">
    <location>
        <begin position="53"/>
        <end position="334"/>
    </location>
</feature>
<evidence type="ECO:0000256" key="2">
    <source>
        <dbReference type="ARBA" id="ARBA00022448"/>
    </source>
</evidence>
<dbReference type="Proteomes" id="UP000030408">
    <property type="component" value="Unassembled WGS sequence"/>
</dbReference>
<evidence type="ECO:0000256" key="6">
    <source>
        <dbReference type="ARBA" id="ARBA00022840"/>
    </source>
</evidence>
<proteinExistence type="predicted"/>
<evidence type="ECO:0000256" key="9">
    <source>
        <dbReference type="SAM" id="MobiDB-lite"/>
    </source>
</evidence>
<keyword evidence="8 10" id="KW-0472">Membrane</keyword>
<feature type="domain" description="ABC transporter" evidence="11">
    <location>
        <begin position="368"/>
        <end position="602"/>
    </location>
</feature>
<keyword evidence="14" id="KW-1185">Reference proteome</keyword>
<dbReference type="InterPro" id="IPR027417">
    <property type="entry name" value="P-loop_NTPase"/>
</dbReference>
<evidence type="ECO:0000259" key="11">
    <source>
        <dbReference type="PROSITE" id="PS50893"/>
    </source>
</evidence>
<feature type="transmembrane region" description="Helical" evidence="10">
    <location>
        <begin position="286"/>
        <end position="314"/>
    </location>
</feature>
<feature type="transmembrane region" description="Helical" evidence="10">
    <location>
        <begin position="87"/>
        <end position="113"/>
    </location>
</feature>
<evidence type="ECO:0000259" key="12">
    <source>
        <dbReference type="PROSITE" id="PS50929"/>
    </source>
</evidence>
<dbReference type="FunFam" id="3.40.50.300:FF:000287">
    <property type="entry name" value="Multidrug ABC transporter ATP-binding protein"/>
    <property type="match status" value="1"/>
</dbReference>
<keyword evidence="2" id="KW-0813">Transport</keyword>
<dbReference type="PANTHER" id="PTHR43394">
    <property type="entry name" value="ATP-DEPENDENT PERMEASE MDL1, MITOCHONDRIAL"/>
    <property type="match status" value="1"/>
</dbReference>
<keyword evidence="3" id="KW-1003">Cell membrane</keyword>
<sequence>MNKTQGRPSGPPPIGRHPGPRFNGPAEKAKNQKATLKRIWSYLKNQRIGIISSILFVIISTILSLLGPLLIGIIIDDYILKFNIDGAIRMVLLLAGTYIISALFIWLQIFMMIRVSQKTIRELRQHLFEKFQSLPIAVYDKRQQGDLMSRMTNDIENLNAALSQSIIQIVSTVLSVVGTGIAMFYLNWVLAVVTLLVIPIIIWSTKQIIKRSSKNFSQRQRDLGSLNGFIEETISNSHITALFGKEKQAVSQFKEANERLRASALKADITSGFLGPINNFINNLGIGLVIGVGALLAIGNFGVSVGVIASFVTYTRQFFRPINQLSNLFNTFQSAIAGAERVFEILDEQGEAADVPDAVAKNRYNGDVEFRNVNFCYQPNKPVLRNVTFRAKAGDTIAFVGPTGSGKTSIIQLLNRFYDATSGEILIDGHNIKRYAMDNLRNHIGVVLQDTYLFSGTVRENIRYGKLSATDEEVEHAAKTAYAHNFIKYLPEGYETILVSGGMNLSQGQRQLIAIARAILEDPDILILDEATSSVDTMTEVHIQKGLTNLMQGRTSFVIAHRLKTIENADQILVIKDGSILEQGDHDGLMKQNGLYASLQHQLQMG</sequence>
<dbReference type="PROSITE" id="PS00211">
    <property type="entry name" value="ABC_TRANSPORTER_1"/>
    <property type="match status" value="1"/>
</dbReference>
<feature type="region of interest" description="Disordered" evidence="9">
    <location>
        <begin position="1"/>
        <end position="30"/>
    </location>
</feature>
<organism evidence="13 14">
    <name type="scientific">Ureibacillus sinduriensis BLB-1 = JCM 15800</name>
    <dbReference type="NCBI Taxonomy" id="1384057"/>
    <lineage>
        <taxon>Bacteria</taxon>
        <taxon>Bacillati</taxon>
        <taxon>Bacillota</taxon>
        <taxon>Bacilli</taxon>
        <taxon>Bacillales</taxon>
        <taxon>Caryophanaceae</taxon>
        <taxon>Ureibacillus</taxon>
    </lineage>
</organism>
<evidence type="ECO:0000256" key="4">
    <source>
        <dbReference type="ARBA" id="ARBA00022692"/>
    </source>
</evidence>
<dbReference type="GO" id="GO:0005524">
    <property type="term" value="F:ATP binding"/>
    <property type="evidence" value="ECO:0007669"/>
    <property type="project" value="UniProtKB-KW"/>
</dbReference>
<evidence type="ECO:0000256" key="7">
    <source>
        <dbReference type="ARBA" id="ARBA00022989"/>
    </source>
</evidence>
<protein>
    <submittedName>
        <fullName evidence="13">Multidrug ABC transporter ATP-binding protein</fullName>
    </submittedName>
</protein>
<dbReference type="FunFam" id="1.20.1560.10:FF:000011">
    <property type="entry name" value="Multidrug ABC transporter ATP-binding protein"/>
    <property type="match status" value="1"/>
</dbReference>
<dbReference type="Gene3D" id="3.40.50.300">
    <property type="entry name" value="P-loop containing nucleotide triphosphate hydrolases"/>
    <property type="match status" value="1"/>
</dbReference>
<evidence type="ECO:0000256" key="8">
    <source>
        <dbReference type="ARBA" id="ARBA00023136"/>
    </source>
</evidence>
<dbReference type="InterPro" id="IPR036640">
    <property type="entry name" value="ABC1_TM_sf"/>
</dbReference>
<evidence type="ECO:0000256" key="5">
    <source>
        <dbReference type="ARBA" id="ARBA00022741"/>
    </source>
</evidence>
<accession>A0A0A3HY18</accession>
<feature type="transmembrane region" description="Helical" evidence="10">
    <location>
        <begin position="184"/>
        <end position="204"/>
    </location>
</feature>
<dbReference type="GO" id="GO:0015421">
    <property type="term" value="F:ABC-type oligopeptide transporter activity"/>
    <property type="evidence" value="ECO:0007669"/>
    <property type="project" value="TreeGrafter"/>
</dbReference>
<dbReference type="PANTHER" id="PTHR43394:SF1">
    <property type="entry name" value="ATP-BINDING CASSETTE SUB-FAMILY B MEMBER 10, MITOCHONDRIAL"/>
    <property type="match status" value="1"/>
</dbReference>
<feature type="transmembrane region" description="Helical" evidence="10">
    <location>
        <begin position="158"/>
        <end position="178"/>
    </location>
</feature>
<evidence type="ECO:0000256" key="10">
    <source>
        <dbReference type="SAM" id="Phobius"/>
    </source>
</evidence>
<reference evidence="13 14" key="1">
    <citation type="submission" date="2014-02" db="EMBL/GenBank/DDBJ databases">
        <title>Draft genome sequence of Lysinibacillus sinduriensis JCM 15800.</title>
        <authorList>
            <person name="Zhang F."/>
            <person name="Wang G."/>
            <person name="Zhang L."/>
        </authorList>
    </citation>
    <scope>NUCLEOTIDE SEQUENCE [LARGE SCALE GENOMIC DNA]</scope>
    <source>
        <strain evidence="13 14">JCM 15800</strain>
    </source>
</reference>
<dbReference type="CDD" id="cd18547">
    <property type="entry name" value="ABC_6TM_Tm288_like"/>
    <property type="match status" value="1"/>
</dbReference>
<dbReference type="eggNOG" id="COG1132">
    <property type="taxonomic scope" value="Bacteria"/>
</dbReference>
<evidence type="ECO:0000313" key="13">
    <source>
        <dbReference type="EMBL" id="KGR75263.1"/>
    </source>
</evidence>
<dbReference type="Pfam" id="PF00664">
    <property type="entry name" value="ABC_membrane"/>
    <property type="match status" value="1"/>
</dbReference>
<comment type="caution">
    <text evidence="13">The sequence shown here is derived from an EMBL/GenBank/DDBJ whole genome shotgun (WGS) entry which is preliminary data.</text>
</comment>
<dbReference type="CDD" id="cd03254">
    <property type="entry name" value="ABCC_Glucan_exporter_like"/>
    <property type="match status" value="1"/>
</dbReference>
<dbReference type="OrthoDB" id="9770415at2"/>
<dbReference type="InterPro" id="IPR011527">
    <property type="entry name" value="ABC1_TM_dom"/>
</dbReference>
<dbReference type="GO" id="GO:0016887">
    <property type="term" value="F:ATP hydrolysis activity"/>
    <property type="evidence" value="ECO:0007669"/>
    <property type="project" value="InterPro"/>
</dbReference>
<comment type="subcellular location">
    <subcellularLocation>
        <location evidence="1">Cell membrane</location>
        <topology evidence="1">Multi-pass membrane protein</topology>
    </subcellularLocation>
</comment>
<dbReference type="PROSITE" id="PS50893">
    <property type="entry name" value="ABC_TRANSPORTER_2"/>
    <property type="match status" value="1"/>
</dbReference>
<dbReference type="STRING" id="1384057.CD33_11095"/>
<dbReference type="SUPFAM" id="SSF52540">
    <property type="entry name" value="P-loop containing nucleoside triphosphate hydrolases"/>
    <property type="match status" value="1"/>
</dbReference>
<dbReference type="AlphaFoldDB" id="A0A0A3HY18"/>
<evidence type="ECO:0000256" key="3">
    <source>
        <dbReference type="ARBA" id="ARBA00022475"/>
    </source>
</evidence>
<keyword evidence="7 10" id="KW-1133">Transmembrane helix</keyword>
<dbReference type="SUPFAM" id="SSF90123">
    <property type="entry name" value="ABC transporter transmembrane region"/>
    <property type="match status" value="1"/>
</dbReference>
<dbReference type="Gene3D" id="1.20.1560.10">
    <property type="entry name" value="ABC transporter type 1, transmembrane domain"/>
    <property type="match status" value="1"/>
</dbReference>
<dbReference type="GO" id="GO:0005886">
    <property type="term" value="C:plasma membrane"/>
    <property type="evidence" value="ECO:0007669"/>
    <property type="project" value="UniProtKB-SubCell"/>
</dbReference>
<keyword evidence="6 13" id="KW-0067">ATP-binding</keyword>
<dbReference type="EMBL" id="JPVO01000051">
    <property type="protein sequence ID" value="KGR75263.1"/>
    <property type="molecule type" value="Genomic_DNA"/>
</dbReference>
<dbReference type="RefSeq" id="WP_036200692.1">
    <property type="nucleotide sequence ID" value="NZ_AVCY01000005.1"/>
</dbReference>
<dbReference type="InterPro" id="IPR017871">
    <property type="entry name" value="ABC_transporter-like_CS"/>
</dbReference>
<dbReference type="InterPro" id="IPR039421">
    <property type="entry name" value="Type_1_exporter"/>
</dbReference>